<dbReference type="Proteomes" id="UP000319804">
    <property type="component" value="Unassembled WGS sequence"/>
</dbReference>
<reference evidence="1 2" key="1">
    <citation type="submission" date="2019-06" db="EMBL/GenBank/DDBJ databases">
        <title>Sequencing the genomes of 1000 actinobacteria strains.</title>
        <authorList>
            <person name="Klenk H.-P."/>
        </authorList>
    </citation>
    <scope>NUCLEOTIDE SEQUENCE [LARGE SCALE GENOMIC DNA]</scope>
    <source>
        <strain evidence="1 2">DSM 20427</strain>
    </source>
</reference>
<organism evidence="1 2">
    <name type="scientific">Microbacterium lacticum</name>
    <dbReference type="NCBI Taxonomy" id="33885"/>
    <lineage>
        <taxon>Bacteria</taxon>
        <taxon>Bacillati</taxon>
        <taxon>Actinomycetota</taxon>
        <taxon>Actinomycetes</taxon>
        <taxon>Micrococcales</taxon>
        <taxon>Microbacteriaceae</taxon>
        <taxon>Microbacterium</taxon>
    </lineage>
</organism>
<dbReference type="EMBL" id="VFPS01000001">
    <property type="protein sequence ID" value="TQN00232.1"/>
    <property type="molecule type" value="Genomic_DNA"/>
</dbReference>
<keyword evidence="2" id="KW-1185">Reference proteome</keyword>
<name>A0A4Y3UPI7_9MICO</name>
<sequence length="42" mass="5268">MRTSTSSFDLSDYDQRRLRLAQRDRLQREQSWQRLLQLRPFL</sequence>
<dbReference type="RefSeq" id="WP_255314023.1">
    <property type="nucleotide sequence ID" value="NZ_BJNA01000025.1"/>
</dbReference>
<comment type="caution">
    <text evidence="1">The sequence shown here is derived from an EMBL/GenBank/DDBJ whole genome shotgun (WGS) entry which is preliminary data.</text>
</comment>
<accession>A0A4Y3UPI7</accession>
<protein>
    <submittedName>
        <fullName evidence="1">Uncharacterized protein</fullName>
    </submittedName>
</protein>
<evidence type="ECO:0000313" key="1">
    <source>
        <dbReference type="EMBL" id="TQN00232.1"/>
    </source>
</evidence>
<gene>
    <name evidence="1" type="ORF">FHX68_0306</name>
</gene>
<proteinExistence type="predicted"/>
<dbReference type="AlphaFoldDB" id="A0A4Y3UPI7"/>
<evidence type="ECO:0000313" key="2">
    <source>
        <dbReference type="Proteomes" id="UP000319804"/>
    </source>
</evidence>